<dbReference type="InterPro" id="IPR011989">
    <property type="entry name" value="ARM-like"/>
</dbReference>
<proteinExistence type="predicted"/>
<dbReference type="EMBL" id="BOMP01000179">
    <property type="protein sequence ID" value="GIE45920.1"/>
    <property type="molecule type" value="Genomic_DNA"/>
</dbReference>
<organism evidence="2 3">
    <name type="scientific">Actinoplanes lobatus</name>
    <dbReference type="NCBI Taxonomy" id="113568"/>
    <lineage>
        <taxon>Bacteria</taxon>
        <taxon>Bacillati</taxon>
        <taxon>Actinomycetota</taxon>
        <taxon>Actinomycetes</taxon>
        <taxon>Micromonosporales</taxon>
        <taxon>Micromonosporaceae</taxon>
        <taxon>Actinoplanes</taxon>
    </lineage>
</organism>
<dbReference type="PROSITE" id="PS50077">
    <property type="entry name" value="HEAT_REPEAT"/>
    <property type="match status" value="1"/>
</dbReference>
<sequence length="676" mass="70477">MLNGIDDIDWFALDGAYGPCTEAPDILRAIASPDPEKAGEGRYDFFSSIWHQNTVYPVTAEVVPFLVELAGTPGVHRRDHLLHALGSLCDPDQVNGDAREEVRASVAVHSGPLLPLLTDPDPEIRAQAAYAAAWSGPHFTGALRERWAVETHPAVRAMLLPGLAMLDPVAAGPLLDAALHDPAPQVRAAAAVALTRAGQPLPAAALEAVGSAFAEADPYENAWSGQRPGWQLVFRAADTASARVLAGRMAAATGPEARVRLAHILADRFHGSRSAPADLLPVVRDLFTDPDPKVRDAAGSAVRAAGEAAAPLAEVLIADGGHDALDVLVRLGHPGYAPLLLAAWAAGESPRVLDAFTHPEPPPFDPAVLAAVRERLTRPPARHSSLFAASMAGDPIGDLLHVLRSWGPAAAGAVPEIIACLPHHAATAAPALAAIGPAARSAVPALTARAEAGDVRCGHAVLRLTGDAGPLVTASAHLLGTDSASAYELDLVADAGPAAAPLLPLLTRWFTGAAESDHGQRRTQVAAARVAWRATGGTGPFLPTLRVLVRAGFGPGGLAADLLTETGEGADLTHEIRRLLNADWYARSRAARALHRLGVPAGELVPALLTAVASGHRDAHDALHTLVTIRAVTAVPALTTMADRDERHPASAPGDLSWNDDLFRHRLRTTIATLTA</sequence>
<dbReference type="Gene3D" id="1.25.10.10">
    <property type="entry name" value="Leucine-rich Repeat Variant"/>
    <property type="match status" value="1"/>
</dbReference>
<protein>
    <submittedName>
        <fullName evidence="2">HEAT repeat protein</fullName>
    </submittedName>
</protein>
<reference evidence="1 4" key="2">
    <citation type="submission" date="2021-01" db="EMBL/GenBank/DDBJ databases">
        <title>Whole genome shotgun sequence of Actinoplanes lobatus NBRC 12513.</title>
        <authorList>
            <person name="Komaki H."/>
            <person name="Tamura T."/>
        </authorList>
    </citation>
    <scope>NUCLEOTIDE SEQUENCE [LARGE SCALE GENOMIC DNA]</scope>
    <source>
        <strain evidence="1 4">NBRC 12513</strain>
    </source>
</reference>
<comment type="caution">
    <text evidence="2">The sequence shown here is derived from an EMBL/GenBank/DDBJ whole genome shotgun (WGS) entry which is preliminary data.</text>
</comment>
<dbReference type="Proteomes" id="UP000631312">
    <property type="component" value="Unassembled WGS sequence"/>
</dbReference>
<dbReference type="InterPro" id="IPR021133">
    <property type="entry name" value="HEAT_type_2"/>
</dbReference>
<reference evidence="2 3" key="1">
    <citation type="submission" date="2020-08" db="EMBL/GenBank/DDBJ databases">
        <title>Sequencing the genomes of 1000 actinobacteria strains.</title>
        <authorList>
            <person name="Klenk H.-P."/>
        </authorList>
    </citation>
    <scope>NUCLEOTIDE SEQUENCE [LARGE SCALE GENOMIC DNA]</scope>
    <source>
        <strain evidence="2 3">DSM 43150</strain>
    </source>
</reference>
<keyword evidence="4" id="KW-1185">Reference proteome</keyword>
<dbReference type="AlphaFoldDB" id="A0A7W7MLX0"/>
<evidence type="ECO:0000313" key="2">
    <source>
        <dbReference type="EMBL" id="MBB4754545.1"/>
    </source>
</evidence>
<name>A0A7W7MLX0_9ACTN</name>
<dbReference type="Proteomes" id="UP000590511">
    <property type="component" value="Unassembled WGS sequence"/>
</dbReference>
<evidence type="ECO:0000313" key="3">
    <source>
        <dbReference type="Proteomes" id="UP000590511"/>
    </source>
</evidence>
<dbReference type="EMBL" id="JACHNC010000001">
    <property type="protein sequence ID" value="MBB4754545.1"/>
    <property type="molecule type" value="Genomic_DNA"/>
</dbReference>
<gene>
    <name evidence="1" type="ORF">Alo02nite_88180</name>
    <name evidence="2" type="ORF">BJ964_008706</name>
</gene>
<evidence type="ECO:0000313" key="1">
    <source>
        <dbReference type="EMBL" id="GIE45920.1"/>
    </source>
</evidence>
<accession>A0A7W7MLX0</accession>
<dbReference type="RefSeq" id="WP_188126077.1">
    <property type="nucleotide sequence ID" value="NZ_BOMP01000179.1"/>
</dbReference>
<evidence type="ECO:0000313" key="4">
    <source>
        <dbReference type="Proteomes" id="UP000631312"/>
    </source>
</evidence>
<dbReference type="InterPro" id="IPR016024">
    <property type="entry name" value="ARM-type_fold"/>
</dbReference>
<dbReference type="SUPFAM" id="SSF48371">
    <property type="entry name" value="ARM repeat"/>
    <property type="match status" value="1"/>
</dbReference>